<accession>A0A0M0I2I7</accession>
<evidence type="ECO:0000313" key="2">
    <source>
        <dbReference type="EMBL" id="KOO08148.1"/>
    </source>
</evidence>
<dbReference type="SUPFAM" id="SSF55729">
    <property type="entry name" value="Acyl-CoA N-acyltransferases (Nat)"/>
    <property type="match status" value="1"/>
</dbReference>
<reference evidence="3" key="1">
    <citation type="submission" date="2015-08" db="EMBL/GenBank/DDBJ databases">
        <title>Vibrio galatheae sp. nov., a novel member of the Vibrionaceae family isolated from the Solomon Islands.</title>
        <authorList>
            <person name="Giubergia S."/>
            <person name="Machado H."/>
            <person name="Mateiu R.V."/>
            <person name="Gram L."/>
        </authorList>
    </citation>
    <scope>NUCLEOTIDE SEQUENCE [LARGE SCALE GENOMIC DNA]</scope>
    <source>
        <strain evidence="3">DSM 19134</strain>
    </source>
</reference>
<dbReference type="GO" id="GO:0016747">
    <property type="term" value="F:acyltransferase activity, transferring groups other than amino-acyl groups"/>
    <property type="evidence" value="ECO:0007669"/>
    <property type="project" value="InterPro"/>
</dbReference>
<evidence type="ECO:0000313" key="3">
    <source>
        <dbReference type="Proteomes" id="UP000037530"/>
    </source>
</evidence>
<dbReference type="InterPro" id="IPR016181">
    <property type="entry name" value="Acyl_CoA_acyltransferase"/>
</dbReference>
<evidence type="ECO:0000259" key="1">
    <source>
        <dbReference type="PROSITE" id="PS51186"/>
    </source>
</evidence>
<dbReference type="InterPro" id="IPR000182">
    <property type="entry name" value="GNAT_dom"/>
</dbReference>
<dbReference type="Gene3D" id="3.40.630.30">
    <property type="match status" value="1"/>
</dbReference>
<comment type="caution">
    <text evidence="2">The sequence shown here is derived from an EMBL/GenBank/DDBJ whole genome shotgun (WGS) entry which is preliminary data.</text>
</comment>
<feature type="domain" description="N-acetyltransferase" evidence="1">
    <location>
        <begin position="2"/>
        <end position="157"/>
    </location>
</feature>
<sequence length="157" mass="17289">MLSLAKLTEPDREKVLALSVDDSQLKYVGTTEEILSELPSSCIAHVIKFGEEVVGFFLLDFNYSDSYEFACDKPCIGLRGYLIDARQQGKGHGVQAVKLLPDYVKSQFPDVCKIYLTVNCKNPIAKMCYEKAGFVDGGELYLGGAAGPQHIMSLNLK</sequence>
<dbReference type="AlphaFoldDB" id="A0A0M0I2I7"/>
<protein>
    <recommendedName>
        <fullName evidence="1">N-acetyltransferase domain-containing protein</fullName>
    </recommendedName>
</protein>
<gene>
    <name evidence="2" type="ORF">AKJ31_08180</name>
</gene>
<proteinExistence type="predicted"/>
<keyword evidence="3" id="KW-1185">Reference proteome</keyword>
<dbReference type="Pfam" id="PF00583">
    <property type="entry name" value="Acetyltransf_1"/>
    <property type="match status" value="1"/>
</dbReference>
<dbReference type="OrthoDB" id="8304386at2"/>
<dbReference type="PATRIC" id="fig|171383.3.peg.1678"/>
<dbReference type="Proteomes" id="UP000037530">
    <property type="component" value="Unassembled WGS sequence"/>
</dbReference>
<dbReference type="RefSeq" id="WP_053408623.1">
    <property type="nucleotide sequence ID" value="NZ_DAIPHI010000124.1"/>
</dbReference>
<organism evidence="2 3">
    <name type="scientific">Vibrio hepatarius</name>
    <dbReference type="NCBI Taxonomy" id="171383"/>
    <lineage>
        <taxon>Bacteria</taxon>
        <taxon>Pseudomonadati</taxon>
        <taxon>Pseudomonadota</taxon>
        <taxon>Gammaproteobacteria</taxon>
        <taxon>Vibrionales</taxon>
        <taxon>Vibrionaceae</taxon>
        <taxon>Vibrio</taxon>
        <taxon>Vibrio oreintalis group</taxon>
    </lineage>
</organism>
<name>A0A0M0I2I7_9VIBR</name>
<dbReference type="EMBL" id="LHPI01000005">
    <property type="protein sequence ID" value="KOO08148.1"/>
    <property type="molecule type" value="Genomic_DNA"/>
</dbReference>
<dbReference type="PROSITE" id="PS51186">
    <property type="entry name" value="GNAT"/>
    <property type="match status" value="1"/>
</dbReference>
<dbReference type="STRING" id="171383.AKJ31_08180"/>